<evidence type="ECO:0000313" key="3">
    <source>
        <dbReference type="Proteomes" id="UP000515129"/>
    </source>
</evidence>
<dbReference type="SUPFAM" id="SSF55315">
    <property type="entry name" value="L30e-like"/>
    <property type="match status" value="1"/>
</dbReference>
<organism evidence="3 4">
    <name type="scientific">Carassius auratus</name>
    <name type="common">Goldfish</name>
    <dbReference type="NCBI Taxonomy" id="7957"/>
    <lineage>
        <taxon>Eukaryota</taxon>
        <taxon>Metazoa</taxon>
        <taxon>Chordata</taxon>
        <taxon>Craniata</taxon>
        <taxon>Vertebrata</taxon>
        <taxon>Euteleostomi</taxon>
        <taxon>Actinopterygii</taxon>
        <taxon>Neopterygii</taxon>
        <taxon>Teleostei</taxon>
        <taxon>Ostariophysi</taxon>
        <taxon>Cypriniformes</taxon>
        <taxon>Cyprinidae</taxon>
        <taxon>Cyprininae</taxon>
        <taxon>Carassius</taxon>
    </lineage>
</organism>
<proteinExistence type="predicted"/>
<dbReference type="Gene3D" id="3.30.1330.30">
    <property type="match status" value="1"/>
</dbReference>
<dbReference type="RefSeq" id="XP_026083176.1">
    <property type="nucleotide sequence ID" value="XM_026227391.1"/>
</dbReference>
<dbReference type="InterPro" id="IPR029064">
    <property type="entry name" value="Ribosomal_eL30-like_sf"/>
</dbReference>
<dbReference type="PANTHER" id="PTHR46948:SF1">
    <property type="entry name" value="RIBONUCLEASE P PROTEIN SUBUNIT P38"/>
    <property type="match status" value="1"/>
</dbReference>
<dbReference type="AlphaFoldDB" id="A0A6P6LI75"/>
<dbReference type="GO" id="GO:0005655">
    <property type="term" value="C:nucleolar ribonuclease P complex"/>
    <property type="evidence" value="ECO:0007669"/>
    <property type="project" value="InterPro"/>
</dbReference>
<accession>A0A6P6LI75</accession>
<dbReference type="GO" id="GO:0033204">
    <property type="term" value="F:ribonuclease P RNA binding"/>
    <property type="evidence" value="ECO:0007669"/>
    <property type="project" value="TreeGrafter"/>
</dbReference>
<dbReference type="GO" id="GO:0004526">
    <property type="term" value="F:ribonuclease P activity"/>
    <property type="evidence" value="ECO:0007669"/>
    <property type="project" value="TreeGrafter"/>
</dbReference>
<dbReference type="RefSeq" id="XP_026083177.1">
    <property type="nucleotide sequence ID" value="XM_026227392.1"/>
</dbReference>
<dbReference type="Proteomes" id="UP000515129">
    <property type="component" value="Chromosome 41"/>
</dbReference>
<feature type="region of interest" description="Disordered" evidence="1">
    <location>
        <begin position="218"/>
        <end position="239"/>
    </location>
</feature>
<name>A0A6P6LI75_CARAU</name>
<evidence type="ECO:0000313" key="5">
    <source>
        <dbReference type="RefSeq" id="XP_026083177.1"/>
    </source>
</evidence>
<dbReference type="GO" id="GO:0001682">
    <property type="term" value="P:tRNA 5'-leader removal"/>
    <property type="evidence" value="ECO:0007669"/>
    <property type="project" value="InterPro"/>
</dbReference>
<sequence length="276" mass="30830">MSTPAKGATKKEKKKPIPVKTSLNSPYSINWSPLEREHKHFILNTLKDKLSAVGLQKQRVSRFREWGSRRRSRKKLSKPTEDQKLAPEPEESVQSPPKPTEPRWTNPAVRKQLAVGINEVTRGLERNELSLVLVCNSVRPAHMTCHLIPLSKTRSVPACQVPSLSESVAGLLGLKCVLALGFKRGAEVFEDVVREITPLVPPLKVAWIPTDSSAKDKEKLSDTLKGQKRKLEEMSDEATDASPLILQPLKVKKIIPNPTKIKKPKKKVKQKCLSSV</sequence>
<reference evidence="4 5" key="1">
    <citation type="submission" date="2025-04" db="UniProtKB">
        <authorList>
            <consortium name="RefSeq"/>
        </authorList>
    </citation>
    <scope>IDENTIFICATION</scope>
    <source>
        <strain evidence="4 5">Wakin</strain>
        <tissue evidence="4 5">Muscle</tissue>
    </source>
</reference>
<dbReference type="RefSeq" id="XP_026083178.1">
    <property type="nucleotide sequence ID" value="XM_026227393.1"/>
</dbReference>
<dbReference type="PANTHER" id="PTHR46948">
    <property type="entry name" value="RIBONUCLEASE P PROTEIN SUBUNIT P38"/>
    <property type="match status" value="1"/>
</dbReference>
<dbReference type="OrthoDB" id="20109at2759"/>
<dbReference type="InterPro" id="IPR004038">
    <property type="entry name" value="Ribosomal_eL8/eL30/eS12/Gad45"/>
</dbReference>
<dbReference type="GO" id="GO:0000172">
    <property type="term" value="C:ribonuclease MRP complex"/>
    <property type="evidence" value="ECO:0007669"/>
    <property type="project" value="InterPro"/>
</dbReference>
<feature type="compositionally biased region" description="Basic and acidic residues" evidence="1">
    <location>
        <begin position="78"/>
        <end position="87"/>
    </location>
</feature>
<feature type="region of interest" description="Disordered" evidence="1">
    <location>
        <begin position="1"/>
        <end position="29"/>
    </location>
</feature>
<evidence type="ECO:0000259" key="2">
    <source>
        <dbReference type="Pfam" id="PF01248"/>
    </source>
</evidence>
<dbReference type="Pfam" id="PF01248">
    <property type="entry name" value="Ribosomal_L7Ae"/>
    <property type="match status" value="1"/>
</dbReference>
<protein>
    <submittedName>
        <fullName evidence="4 5">Ribonuclease P protein subunit p38-like</fullName>
    </submittedName>
</protein>
<dbReference type="KEGG" id="caua:113059124"/>
<evidence type="ECO:0000313" key="4">
    <source>
        <dbReference type="RefSeq" id="XP_026083176.1"/>
    </source>
</evidence>
<feature type="domain" description="Ribosomal protein eL8/eL30/eS12/Gadd45" evidence="2">
    <location>
        <begin position="110"/>
        <end position="175"/>
    </location>
</feature>
<dbReference type="GO" id="GO:0001650">
    <property type="term" value="C:fibrillar center"/>
    <property type="evidence" value="ECO:0007669"/>
    <property type="project" value="TreeGrafter"/>
</dbReference>
<dbReference type="InterPro" id="IPR042848">
    <property type="entry name" value="Rpp38"/>
</dbReference>
<dbReference type="CTD" id="10557"/>
<keyword evidence="3" id="KW-1185">Reference proteome</keyword>
<evidence type="ECO:0000313" key="6">
    <source>
        <dbReference type="RefSeq" id="XP_026083178.1"/>
    </source>
</evidence>
<feature type="region of interest" description="Disordered" evidence="1">
    <location>
        <begin position="63"/>
        <end position="106"/>
    </location>
</feature>
<gene>
    <name evidence="4 5 6" type="primary">LOC113059124</name>
</gene>
<evidence type="ECO:0000256" key="1">
    <source>
        <dbReference type="SAM" id="MobiDB-lite"/>
    </source>
</evidence>